<keyword evidence="3" id="KW-1185">Reference proteome</keyword>
<name>U5L6F2_9BACI</name>
<evidence type="ECO:0000313" key="2">
    <source>
        <dbReference type="EMBL" id="AGX03000.1"/>
    </source>
</evidence>
<gene>
    <name evidence="2" type="ORF">N288_05225</name>
</gene>
<proteinExistence type="predicted"/>
<protein>
    <submittedName>
        <fullName evidence="2">Uncharacterized protein</fullName>
    </submittedName>
</protein>
<dbReference type="EMBL" id="CP006643">
    <property type="protein sequence ID" value="AGX03000.1"/>
    <property type="molecule type" value="Genomic_DNA"/>
</dbReference>
<dbReference type="AlphaFoldDB" id="U5L6F2"/>
<accession>U5L6F2</accession>
<dbReference type="PATRIC" id="fig|1367477.3.peg.975"/>
<dbReference type="HOGENOM" id="CLU_159137_0_0_9"/>
<dbReference type="RefSeq" id="WP_009791825.1">
    <property type="nucleotide sequence ID" value="NC_022524.1"/>
</dbReference>
<dbReference type="KEGG" id="bif:N288_05225"/>
<evidence type="ECO:0000313" key="3">
    <source>
        <dbReference type="Proteomes" id="UP000017805"/>
    </source>
</evidence>
<dbReference type="Proteomes" id="UP000017805">
    <property type="component" value="Chromosome"/>
</dbReference>
<sequence>MVNANGIVTKEILARYVELSKTKKAAEEELESLKKMFNLHFDQSVGQNEKGEITVSTFKLQRQIRKAEKFEQEPTVKRLEELNLHELIQKKPDEGKIKSALDLGLLKEADLEGCRTIKTNAAIYVKEIDF</sequence>
<feature type="coiled-coil region" evidence="1">
    <location>
        <begin position="9"/>
        <end position="43"/>
    </location>
</feature>
<reference evidence="2 3" key="1">
    <citation type="submission" date="2013-07" db="EMBL/GenBank/DDBJ databases">
        <title>Complete genome sequence of Bacillus infantis NRRL B-14911 that has potential to induce cardiac disease by antigenic mimicry.</title>
        <authorList>
            <person name="Massilamany C."/>
            <person name="Smith T.P.L."/>
            <person name="Loy J.D."/>
            <person name="Barletta R."/>
            <person name="Reddy J."/>
        </authorList>
    </citation>
    <scope>NUCLEOTIDE SEQUENCE [LARGE SCALE GENOMIC DNA]</scope>
    <source>
        <strain evidence="2 3">NRRL B-14911</strain>
    </source>
</reference>
<organism evidence="2 3">
    <name type="scientific">Bacillus infantis NRRL B-14911</name>
    <dbReference type="NCBI Taxonomy" id="1367477"/>
    <lineage>
        <taxon>Bacteria</taxon>
        <taxon>Bacillati</taxon>
        <taxon>Bacillota</taxon>
        <taxon>Bacilli</taxon>
        <taxon>Bacillales</taxon>
        <taxon>Bacillaceae</taxon>
        <taxon>Bacillus</taxon>
    </lineage>
</organism>
<evidence type="ECO:0000256" key="1">
    <source>
        <dbReference type="SAM" id="Coils"/>
    </source>
</evidence>
<keyword evidence="1" id="KW-0175">Coiled coil</keyword>
<dbReference type="STRING" id="1367477.N288_05225"/>